<dbReference type="AlphaFoldDB" id="A0A8J2YYV2"/>
<sequence>MIDQGAAAGLVALVARGDMVHVVAAGARELAAQAPMRRDTLFRIASMTKPVVAAAAMILVEAGALRLDDPVDRWLPELADRRVLRRLDGPLDDTVPAQRPITLRDLMTFRLGLGIIMAPSASYPIQRAIADAGLLPSPIPPAMTPDELVARYGALPLMHQPGERWMYNVGSEILGVLVERVAARPLADFLEARIFTPLGMADTFYVVPPDKRDRLARVYQPGDDGRFVPWTGAPETPVHPGGSTGLVSTVDDYLAFARMLLGGGGRVLKPESVALMTQDHLTPEQKAASPFVPGFWDGRGWGFGLGVTTDPEAALPRGYGWDGGLGTSWRNDPEHGLTGILLTQRPMTSPHMPELATAFWRLAYEAIV</sequence>
<dbReference type="PANTHER" id="PTHR43283:SF3">
    <property type="entry name" value="BETA-LACTAMASE FAMILY PROTEIN (AFU_ORTHOLOGUE AFUA_5G07500)"/>
    <property type="match status" value="1"/>
</dbReference>
<comment type="caution">
    <text evidence="2">The sequence shown here is derived from an EMBL/GenBank/DDBJ whole genome shotgun (WGS) entry which is preliminary data.</text>
</comment>
<accession>A0A8J2YYV2</accession>
<feature type="domain" description="Beta-lactamase-related" evidence="1">
    <location>
        <begin position="4"/>
        <end position="353"/>
    </location>
</feature>
<reference evidence="2" key="1">
    <citation type="journal article" date="2014" name="Int. J. Syst. Evol. Microbiol.">
        <title>Complete genome sequence of Corynebacterium casei LMG S-19264T (=DSM 44701T), isolated from a smear-ripened cheese.</title>
        <authorList>
            <consortium name="US DOE Joint Genome Institute (JGI-PGF)"/>
            <person name="Walter F."/>
            <person name="Albersmeier A."/>
            <person name="Kalinowski J."/>
            <person name="Ruckert C."/>
        </authorList>
    </citation>
    <scope>NUCLEOTIDE SEQUENCE</scope>
    <source>
        <strain evidence="2">CGMCC 1.15725</strain>
    </source>
</reference>
<dbReference type="EMBL" id="BMJQ01000015">
    <property type="protein sequence ID" value="GGF38229.1"/>
    <property type="molecule type" value="Genomic_DNA"/>
</dbReference>
<dbReference type="InterPro" id="IPR050789">
    <property type="entry name" value="Diverse_Enzym_Activities"/>
</dbReference>
<dbReference type="InterPro" id="IPR001466">
    <property type="entry name" value="Beta-lactam-related"/>
</dbReference>
<proteinExistence type="predicted"/>
<dbReference type="Gene3D" id="3.40.710.10">
    <property type="entry name" value="DD-peptidase/beta-lactamase superfamily"/>
    <property type="match status" value="1"/>
</dbReference>
<dbReference type="Pfam" id="PF00144">
    <property type="entry name" value="Beta-lactamase"/>
    <property type="match status" value="1"/>
</dbReference>
<keyword evidence="2" id="KW-0378">Hydrolase</keyword>
<dbReference type="PANTHER" id="PTHR43283">
    <property type="entry name" value="BETA-LACTAMASE-RELATED"/>
    <property type="match status" value="1"/>
</dbReference>
<dbReference type="SUPFAM" id="SSF56601">
    <property type="entry name" value="beta-lactamase/transpeptidase-like"/>
    <property type="match status" value="1"/>
</dbReference>
<keyword evidence="3" id="KW-1185">Reference proteome</keyword>
<protein>
    <submittedName>
        <fullName evidence="2">Serine hydrolase</fullName>
    </submittedName>
</protein>
<dbReference type="Proteomes" id="UP000646365">
    <property type="component" value="Unassembled WGS sequence"/>
</dbReference>
<reference evidence="2" key="2">
    <citation type="submission" date="2020-09" db="EMBL/GenBank/DDBJ databases">
        <authorList>
            <person name="Sun Q."/>
            <person name="Zhou Y."/>
        </authorList>
    </citation>
    <scope>NUCLEOTIDE SEQUENCE</scope>
    <source>
        <strain evidence="2">CGMCC 1.15725</strain>
    </source>
</reference>
<evidence type="ECO:0000313" key="3">
    <source>
        <dbReference type="Proteomes" id="UP000646365"/>
    </source>
</evidence>
<organism evidence="2 3">
    <name type="scientific">Aliidongia dinghuensis</name>
    <dbReference type="NCBI Taxonomy" id="1867774"/>
    <lineage>
        <taxon>Bacteria</taxon>
        <taxon>Pseudomonadati</taxon>
        <taxon>Pseudomonadota</taxon>
        <taxon>Alphaproteobacteria</taxon>
        <taxon>Rhodospirillales</taxon>
        <taxon>Dongiaceae</taxon>
        <taxon>Aliidongia</taxon>
    </lineage>
</organism>
<dbReference type="InterPro" id="IPR012338">
    <property type="entry name" value="Beta-lactam/transpept-like"/>
</dbReference>
<gene>
    <name evidence="2" type="ORF">GCM10011611_50750</name>
</gene>
<evidence type="ECO:0000313" key="2">
    <source>
        <dbReference type="EMBL" id="GGF38229.1"/>
    </source>
</evidence>
<dbReference type="GO" id="GO:0016787">
    <property type="term" value="F:hydrolase activity"/>
    <property type="evidence" value="ECO:0007669"/>
    <property type="project" value="UniProtKB-KW"/>
</dbReference>
<evidence type="ECO:0000259" key="1">
    <source>
        <dbReference type="Pfam" id="PF00144"/>
    </source>
</evidence>
<name>A0A8J2YYV2_9PROT</name>